<dbReference type="CDD" id="cd02976">
    <property type="entry name" value="NrdH"/>
    <property type="match status" value="1"/>
</dbReference>
<evidence type="ECO:0000313" key="4">
    <source>
        <dbReference type="EMBL" id="TXF13399.1"/>
    </source>
</evidence>
<evidence type="ECO:0000259" key="3">
    <source>
        <dbReference type="Pfam" id="PF13511"/>
    </source>
</evidence>
<evidence type="ECO:0000313" key="5">
    <source>
        <dbReference type="Proteomes" id="UP000321201"/>
    </source>
</evidence>
<accession>A0A5C7ELY2</accession>
<comment type="caution">
    <text evidence="4">The sequence shown here is derived from an EMBL/GenBank/DDBJ whole genome shotgun (WGS) entry which is preliminary data.</text>
</comment>
<dbReference type="InterPro" id="IPR025392">
    <property type="entry name" value="DUF4124"/>
</dbReference>
<dbReference type="InParanoid" id="A0A5C7ELY2"/>
<feature type="domain" description="DUF4124" evidence="3">
    <location>
        <begin position="9"/>
        <end position="50"/>
    </location>
</feature>
<evidence type="ECO:0000256" key="1">
    <source>
        <dbReference type="SAM" id="MobiDB-lite"/>
    </source>
</evidence>
<name>A0A5C7ELY2_9PROT</name>
<feature type="region of interest" description="Disordered" evidence="1">
    <location>
        <begin position="155"/>
        <end position="209"/>
    </location>
</feature>
<dbReference type="Proteomes" id="UP000321201">
    <property type="component" value="Unassembled WGS sequence"/>
</dbReference>
<reference evidence="4 5" key="1">
    <citation type="submission" date="2019-08" db="EMBL/GenBank/DDBJ databases">
        <title>Pelomicrobium methylotrophicum gen. nov., sp. nov. a moderately thermophilic, facultatively anaerobic, lithoautotrophic and methylotrophic bacterium isolated from a terrestrial mud volcano.</title>
        <authorList>
            <person name="Slobodkina G.B."/>
            <person name="Merkel A.Y."/>
            <person name="Slobodkin A.I."/>
        </authorList>
    </citation>
    <scope>NUCLEOTIDE SEQUENCE [LARGE SCALE GENOMIC DNA]</scope>
    <source>
        <strain evidence="4 5">SM250</strain>
    </source>
</reference>
<organism evidence="4 5">
    <name type="scientific">Pelomicrobium methylotrophicum</name>
    <dbReference type="NCBI Taxonomy" id="2602750"/>
    <lineage>
        <taxon>Bacteria</taxon>
        <taxon>Pseudomonadati</taxon>
        <taxon>Pseudomonadota</taxon>
        <taxon>Hydrogenophilia</taxon>
        <taxon>Hydrogenophilia incertae sedis</taxon>
        <taxon>Pelomicrobium</taxon>
    </lineage>
</organism>
<sequence length="209" mass="22114">MRSLTVAILLLTVSAVAAQQTLYRWVDEKGRVHYTDVPPPASAKEKEAKKMGGGAGPTALPFAVRQAASRYPLTLYAGDCGEPCDLARQLLEERGIPYTEKDGRLPAEQAELKKLAGALEVPVLKVGSQVIKGFEASQWHLTLDAAGYPRELPPALRARAGKPPAAPPEKPAFSPAAQPPPAETLPGQGQPTAQPTARGAWLPLDAGSE</sequence>
<dbReference type="AlphaFoldDB" id="A0A5C7ELY2"/>
<dbReference type="InterPro" id="IPR036249">
    <property type="entry name" value="Thioredoxin-like_sf"/>
</dbReference>
<keyword evidence="5" id="KW-1185">Reference proteome</keyword>
<dbReference type="RefSeq" id="WP_147798573.1">
    <property type="nucleotide sequence ID" value="NZ_VPFL01000002.1"/>
</dbReference>
<feature type="chain" id="PRO_5022692355" evidence="2">
    <location>
        <begin position="18"/>
        <end position="209"/>
    </location>
</feature>
<dbReference type="OrthoDB" id="8794394at2"/>
<proteinExistence type="predicted"/>
<dbReference type="PROSITE" id="PS51354">
    <property type="entry name" value="GLUTAREDOXIN_2"/>
    <property type="match status" value="1"/>
</dbReference>
<dbReference type="Gene3D" id="3.40.30.10">
    <property type="entry name" value="Glutaredoxin"/>
    <property type="match status" value="1"/>
</dbReference>
<dbReference type="Pfam" id="PF13511">
    <property type="entry name" value="DUF4124"/>
    <property type="match status" value="1"/>
</dbReference>
<dbReference type="SUPFAM" id="SSF52833">
    <property type="entry name" value="Thioredoxin-like"/>
    <property type="match status" value="1"/>
</dbReference>
<feature type="signal peptide" evidence="2">
    <location>
        <begin position="1"/>
        <end position="17"/>
    </location>
</feature>
<evidence type="ECO:0000256" key="2">
    <source>
        <dbReference type="SAM" id="SignalP"/>
    </source>
</evidence>
<dbReference type="EMBL" id="VPFL01000002">
    <property type="protein sequence ID" value="TXF13399.1"/>
    <property type="molecule type" value="Genomic_DNA"/>
</dbReference>
<gene>
    <name evidence="4" type="ORF">FR698_02360</name>
</gene>
<keyword evidence="2" id="KW-0732">Signal</keyword>
<protein>
    <submittedName>
        <fullName evidence="4">Glutaredoxin family protein</fullName>
    </submittedName>
</protein>